<dbReference type="Pfam" id="PF07372">
    <property type="entry name" value="DUF1491"/>
    <property type="match status" value="1"/>
</dbReference>
<name>A0A6L9UD36_9HYPH</name>
<dbReference type="InterPro" id="IPR009964">
    <property type="entry name" value="DUF1491"/>
</dbReference>
<evidence type="ECO:0000313" key="2">
    <source>
        <dbReference type="Proteomes" id="UP000483035"/>
    </source>
</evidence>
<dbReference type="Proteomes" id="UP000483035">
    <property type="component" value="Unassembled WGS sequence"/>
</dbReference>
<sequence length="119" mass="13676">MRLRSDIFVSALVRRLFARGDFAAVERKGEEHAGAIFIRQRFRDGLETLYGPAPQSLFDEEESGMRLFEIRIERKDAQDIRATLDRELKFDPDLWIVELETDDIGDIVPLAGLRGNPLD</sequence>
<dbReference type="AlphaFoldDB" id="A0A6L9UD36"/>
<reference evidence="1 2" key="1">
    <citation type="submission" date="2019-12" db="EMBL/GenBank/DDBJ databases">
        <title>Rhizobium genotypes associated with high levels of biological nitrogen fixation by grain legumes in a temperate-maritime cropping system.</title>
        <authorList>
            <person name="Maluk M."/>
            <person name="Francesc Ferrando Molina F."/>
            <person name="Lopez Del Egido L."/>
            <person name="Lafos M."/>
            <person name="Langarica-Fuentes A."/>
            <person name="Gebre Yohannes G."/>
            <person name="Young M.W."/>
            <person name="Martin P."/>
            <person name="Gantlett R."/>
            <person name="Kenicer G."/>
            <person name="Hawes C."/>
            <person name="Begg G.S."/>
            <person name="Quilliam R.S."/>
            <person name="Squire G.R."/>
            <person name="Poole P.S."/>
            <person name="Young P.W."/>
            <person name="Iannetta P.M."/>
            <person name="James E.K."/>
        </authorList>
    </citation>
    <scope>NUCLEOTIDE SEQUENCE [LARGE SCALE GENOMIC DNA]</scope>
    <source>
        <strain evidence="1 2">JHI1118</strain>
    </source>
</reference>
<dbReference type="EMBL" id="WUEY01000017">
    <property type="protein sequence ID" value="NEI73261.1"/>
    <property type="molecule type" value="Genomic_DNA"/>
</dbReference>
<evidence type="ECO:0000313" key="1">
    <source>
        <dbReference type="EMBL" id="NEI73261.1"/>
    </source>
</evidence>
<proteinExistence type="predicted"/>
<dbReference type="Gene3D" id="3.40.1530.20">
    <property type="entry name" value="Protein of unknown function (DUF1491)"/>
    <property type="match status" value="1"/>
</dbReference>
<organism evidence="1 2">
    <name type="scientific">Rhizobium lusitanum</name>
    <dbReference type="NCBI Taxonomy" id="293958"/>
    <lineage>
        <taxon>Bacteria</taxon>
        <taxon>Pseudomonadati</taxon>
        <taxon>Pseudomonadota</taxon>
        <taxon>Alphaproteobacteria</taxon>
        <taxon>Hyphomicrobiales</taxon>
        <taxon>Rhizobiaceae</taxon>
        <taxon>Rhizobium/Agrobacterium group</taxon>
        <taxon>Rhizobium</taxon>
    </lineage>
</organism>
<comment type="caution">
    <text evidence="1">The sequence shown here is derived from an EMBL/GenBank/DDBJ whole genome shotgun (WGS) entry which is preliminary data.</text>
</comment>
<dbReference type="RefSeq" id="WP_163991436.1">
    <property type="nucleotide sequence ID" value="NZ_WUEY01000017.1"/>
</dbReference>
<gene>
    <name evidence="1" type="ORF">GR212_27285</name>
</gene>
<protein>
    <submittedName>
        <fullName evidence="1">DUF1491 family protein</fullName>
    </submittedName>
</protein>
<accession>A0A6L9UD36</accession>